<dbReference type="EMBL" id="CP000552">
    <property type="protein sequence ID" value="ABM71648.1"/>
    <property type="molecule type" value="Genomic_DNA"/>
</dbReference>
<dbReference type="InterPro" id="IPR045920">
    <property type="entry name" value="DUF6339"/>
</dbReference>
<dbReference type="AlphaFoldDB" id="A2BV37"/>
<dbReference type="OrthoDB" id="9757917at2"/>
<protein>
    <submittedName>
        <fullName evidence="1">Uncharacterized protein</fullName>
    </submittedName>
</protein>
<proteinExistence type="predicted"/>
<accession>A2BV37</accession>
<evidence type="ECO:0000313" key="2">
    <source>
        <dbReference type="Proteomes" id="UP000001589"/>
    </source>
</evidence>
<evidence type="ECO:0000313" key="1">
    <source>
        <dbReference type="EMBL" id="ABM71648.1"/>
    </source>
</evidence>
<reference evidence="1 2" key="1">
    <citation type="journal article" date="2007" name="PLoS Genet.">
        <title>Patterns and implications of gene gain and loss in the evolution of Prochlorococcus.</title>
        <authorList>
            <person name="Kettler G.C."/>
            <person name="Martiny A.C."/>
            <person name="Huang K."/>
            <person name="Zucker J."/>
            <person name="Coleman M.L."/>
            <person name="Rodrigue S."/>
            <person name="Chen F."/>
            <person name="Lapidus A."/>
            <person name="Ferriera S."/>
            <person name="Johnson J."/>
            <person name="Steglich C."/>
            <person name="Church G.M."/>
            <person name="Richardson P."/>
            <person name="Chisholm S.W."/>
        </authorList>
    </citation>
    <scope>NUCLEOTIDE SEQUENCE [LARGE SCALE GENOMIC DNA]</scope>
    <source>
        <strain evidence="1 2">MIT 9515</strain>
    </source>
</reference>
<organism evidence="1 2">
    <name type="scientific">Prochlorococcus marinus (strain MIT 9515)</name>
    <dbReference type="NCBI Taxonomy" id="167542"/>
    <lineage>
        <taxon>Bacteria</taxon>
        <taxon>Bacillati</taxon>
        <taxon>Cyanobacteriota</taxon>
        <taxon>Cyanophyceae</taxon>
        <taxon>Synechococcales</taxon>
        <taxon>Prochlorococcaceae</taxon>
        <taxon>Prochlorococcus</taxon>
    </lineage>
</organism>
<dbReference type="Pfam" id="PF19866">
    <property type="entry name" value="DUF6339"/>
    <property type="match status" value="1"/>
</dbReference>
<dbReference type="HOGENOM" id="CLU_1037704_0_0_3"/>
<dbReference type="eggNOG" id="ENOG5032WAU">
    <property type="taxonomic scope" value="Bacteria"/>
</dbReference>
<dbReference type="KEGG" id="pmc:P9515_04391"/>
<dbReference type="STRING" id="167542.P9515_04391"/>
<dbReference type="Proteomes" id="UP000001589">
    <property type="component" value="Chromosome"/>
</dbReference>
<dbReference type="RefSeq" id="WP_011819756.1">
    <property type="nucleotide sequence ID" value="NC_008817.1"/>
</dbReference>
<sequence>MNNLKLLTRSSVSLLTGKASDANLANENIQKYSSYSNPFLNELEQYEFFDTQLKPIEEKFLDSSNDFITAKYLFETLKIDRIQASDSRLWITLTHRDSWSYMQKRWNLKDSDKGTNLNNKILSRWHLDGSPRNALARNGLSRLWWAAELTYAPWEKDSELECFRCEDPYKYTKIITENKKSQALFDVLDREFGGSPLFRICYLEAFSILVDQRGLAPTIASAKLSVLFNALLIPRSVSAHKESPENLLERILNLQKYIPNKKIENDTI</sequence>
<dbReference type="GeneID" id="60200450"/>
<gene>
    <name evidence="1" type="ordered locus">P9515_04391</name>
</gene>
<name>A2BV37_PROM5</name>